<proteinExistence type="predicted"/>
<dbReference type="SUPFAM" id="SSF47473">
    <property type="entry name" value="EF-hand"/>
    <property type="match status" value="1"/>
</dbReference>
<dbReference type="EMBL" id="DRGM01000133">
    <property type="protein sequence ID" value="HEA17318.1"/>
    <property type="molecule type" value="Genomic_DNA"/>
</dbReference>
<dbReference type="InterPro" id="IPR011992">
    <property type="entry name" value="EF-hand-dom_pair"/>
</dbReference>
<keyword evidence="1" id="KW-0732">Signal</keyword>
<organism evidence="2">
    <name type="scientific">Pseudoalteromonas prydzensis</name>
    <dbReference type="NCBI Taxonomy" id="182141"/>
    <lineage>
        <taxon>Bacteria</taxon>
        <taxon>Pseudomonadati</taxon>
        <taxon>Pseudomonadota</taxon>
        <taxon>Gammaproteobacteria</taxon>
        <taxon>Alteromonadales</taxon>
        <taxon>Pseudoalteromonadaceae</taxon>
        <taxon>Pseudoalteromonas</taxon>
    </lineage>
</organism>
<dbReference type="Gene3D" id="1.10.238.10">
    <property type="entry name" value="EF-hand"/>
    <property type="match status" value="1"/>
</dbReference>
<accession>A0A7V1GEZ9</accession>
<feature type="chain" id="PRO_5030734724" description="EF-hand domain-containing protein" evidence="1">
    <location>
        <begin position="22"/>
        <end position="75"/>
    </location>
</feature>
<reference evidence="2" key="1">
    <citation type="journal article" date="2020" name="mSystems">
        <title>Genome- and Community-Level Interaction Insights into Carbon Utilization and Element Cycling Functions of Hydrothermarchaeota in Hydrothermal Sediment.</title>
        <authorList>
            <person name="Zhou Z."/>
            <person name="Liu Y."/>
            <person name="Xu W."/>
            <person name="Pan J."/>
            <person name="Luo Z.H."/>
            <person name="Li M."/>
        </authorList>
    </citation>
    <scope>NUCLEOTIDE SEQUENCE [LARGE SCALE GENOMIC DNA]</scope>
    <source>
        <strain evidence="2">HyVt-346</strain>
    </source>
</reference>
<evidence type="ECO:0000313" key="2">
    <source>
        <dbReference type="EMBL" id="HEA17318.1"/>
    </source>
</evidence>
<protein>
    <recommendedName>
        <fullName evidence="3">EF-hand domain-containing protein</fullName>
    </recommendedName>
</protein>
<sequence length="75" mass="8292">MRQLIAAFSLMFLIISAAVLASQTNVKFAQLDSNADGQISLLEAKQNDALLKQFTDLDDNNDELLSAQEFANFKI</sequence>
<comment type="caution">
    <text evidence="2">The sequence shown here is derived from an EMBL/GenBank/DDBJ whole genome shotgun (WGS) entry which is preliminary data.</text>
</comment>
<name>A0A7V1GEZ9_9GAMM</name>
<dbReference type="AlphaFoldDB" id="A0A7V1GEZ9"/>
<evidence type="ECO:0008006" key="3">
    <source>
        <dbReference type="Google" id="ProtNLM"/>
    </source>
</evidence>
<dbReference type="RefSeq" id="WP_304182685.1">
    <property type="nucleotide sequence ID" value="NZ_DRGM01000133.1"/>
</dbReference>
<gene>
    <name evidence="2" type="ORF">ENH88_12900</name>
</gene>
<dbReference type="Proteomes" id="UP000886188">
    <property type="component" value="Unassembled WGS sequence"/>
</dbReference>
<feature type="signal peptide" evidence="1">
    <location>
        <begin position="1"/>
        <end position="21"/>
    </location>
</feature>
<evidence type="ECO:0000256" key="1">
    <source>
        <dbReference type="SAM" id="SignalP"/>
    </source>
</evidence>